<protein>
    <submittedName>
        <fullName evidence="2">Uncharacterized protein</fullName>
    </submittedName>
</protein>
<comment type="caution">
    <text evidence="2">The sequence shown here is derived from an EMBL/GenBank/DDBJ whole genome shotgun (WGS) entry which is preliminary data.</text>
</comment>
<keyword evidence="1" id="KW-0732">Signal</keyword>
<evidence type="ECO:0000313" key="2">
    <source>
        <dbReference type="EMBL" id="MDS1271997.1"/>
    </source>
</evidence>
<evidence type="ECO:0000256" key="1">
    <source>
        <dbReference type="SAM" id="SignalP"/>
    </source>
</evidence>
<feature type="chain" id="PRO_5045215721" evidence="1">
    <location>
        <begin position="20"/>
        <end position="130"/>
    </location>
</feature>
<organism evidence="2 3">
    <name type="scientific">Lipingzhangella rawalii</name>
    <dbReference type="NCBI Taxonomy" id="2055835"/>
    <lineage>
        <taxon>Bacteria</taxon>
        <taxon>Bacillati</taxon>
        <taxon>Actinomycetota</taxon>
        <taxon>Actinomycetes</taxon>
        <taxon>Streptosporangiales</taxon>
        <taxon>Nocardiopsidaceae</taxon>
        <taxon>Lipingzhangella</taxon>
    </lineage>
</organism>
<name>A0ABU2HAF6_9ACTN</name>
<reference evidence="3" key="1">
    <citation type="submission" date="2023-07" db="EMBL/GenBank/DDBJ databases">
        <title>Novel species in the genus Lipingzhangella isolated from Sambhar Salt Lake.</title>
        <authorList>
            <person name="Jiya N."/>
            <person name="Kajale S."/>
            <person name="Sharma A."/>
        </authorList>
    </citation>
    <scope>NUCLEOTIDE SEQUENCE [LARGE SCALE GENOMIC DNA]</scope>
    <source>
        <strain evidence="3">LS1_29</strain>
    </source>
</reference>
<dbReference type="EMBL" id="JAVLVT010000009">
    <property type="protein sequence ID" value="MDS1271997.1"/>
    <property type="molecule type" value="Genomic_DNA"/>
</dbReference>
<accession>A0ABU2HAF6</accession>
<gene>
    <name evidence="2" type="ORF">RIF23_17025</name>
</gene>
<proteinExistence type="predicted"/>
<sequence length="130" mass="13910">MSVLPGSILLHGLRKPALAAATAVAATGLLAGCEFHRYSCSDGQCELTSNSYYEEDLDNGDVFELVEIVPDESVTVRVERTEEARLSPGESADVGGHTVTLTDLSGDTAELHIDARLDTYDPDRGPDPFD</sequence>
<feature type="signal peptide" evidence="1">
    <location>
        <begin position="1"/>
        <end position="19"/>
    </location>
</feature>
<dbReference type="Proteomes" id="UP001250214">
    <property type="component" value="Unassembled WGS sequence"/>
</dbReference>
<keyword evidence="3" id="KW-1185">Reference proteome</keyword>
<dbReference type="RefSeq" id="WP_310913554.1">
    <property type="nucleotide sequence ID" value="NZ_JAVLVT010000009.1"/>
</dbReference>
<evidence type="ECO:0000313" key="3">
    <source>
        <dbReference type="Proteomes" id="UP001250214"/>
    </source>
</evidence>